<feature type="domain" description="Integrase catalytic" evidence="1">
    <location>
        <begin position="72"/>
        <end position="257"/>
    </location>
</feature>
<organism evidence="2 3">
    <name type="scientific">Nitrospirillum amazonense</name>
    <dbReference type="NCBI Taxonomy" id="28077"/>
    <lineage>
        <taxon>Bacteria</taxon>
        <taxon>Pseudomonadati</taxon>
        <taxon>Pseudomonadota</taxon>
        <taxon>Alphaproteobacteria</taxon>
        <taxon>Rhodospirillales</taxon>
        <taxon>Azospirillaceae</taxon>
        <taxon>Nitrospirillum</taxon>
    </lineage>
</organism>
<proteinExistence type="predicted"/>
<dbReference type="InterPro" id="IPR001584">
    <property type="entry name" value="Integrase_cat-core"/>
</dbReference>
<dbReference type="NCBIfam" id="NF033594">
    <property type="entry name" value="transpos_ISNCY_2"/>
    <property type="match status" value="1"/>
</dbReference>
<dbReference type="PROSITE" id="PS50994">
    <property type="entry name" value="INTEGRASE"/>
    <property type="match status" value="1"/>
</dbReference>
<dbReference type="GO" id="GO:0003676">
    <property type="term" value="F:nucleic acid binding"/>
    <property type="evidence" value="ECO:0007669"/>
    <property type="project" value="InterPro"/>
</dbReference>
<accession>A0A560JF83</accession>
<dbReference type="PANTHER" id="PTHR35004:SF7">
    <property type="entry name" value="INTEGRASE PROTEIN"/>
    <property type="match status" value="1"/>
</dbReference>
<gene>
    <name evidence="2" type="ORF">FBZ87_108102</name>
</gene>
<reference evidence="2 3" key="1">
    <citation type="submission" date="2019-06" db="EMBL/GenBank/DDBJ databases">
        <title>Genomic Encyclopedia of Type Strains, Phase IV (KMG-V): Genome sequencing to study the core and pangenomes of soil and plant-associated prokaryotes.</title>
        <authorList>
            <person name="Whitman W."/>
        </authorList>
    </citation>
    <scope>NUCLEOTIDE SEQUENCE [LARGE SCALE GENOMIC DNA]</scope>
    <source>
        <strain evidence="2 3">BR 12005</strain>
    </source>
</reference>
<dbReference type="SUPFAM" id="SSF53098">
    <property type="entry name" value="Ribonuclease H-like"/>
    <property type="match status" value="1"/>
</dbReference>
<dbReference type="EMBL" id="VITV01000008">
    <property type="protein sequence ID" value="TWB69812.1"/>
    <property type="molecule type" value="Genomic_DNA"/>
</dbReference>
<sequence>MHQARGRPSNSQLGAGLRELALELVRRHYADFGPTLAAEQLAERHGLAVSRETLRGWMSAAGLWVSRHQRRQFHRPRLRRERLGELVQIDGSEHRWFEDRAGPCSLLVFIDDATGRLMELRFAASESAFSYFAALEGYVTRHGRPVAFYSDKHTVFRVAKAEARTGQGMTQFGRALAELGIEILCANSSQAKGRVERVNRTLQDRLVKELRLAGISDMAAGNAFLPGFMERFNGRFAVAPARPEDVHCPLTVSAERLRDILCWRERRYVGRQLTLSYERRRVMLAETAVTRVLVGQYVDSYAFADGRLEFRWQGVALPYTAFDKNQRVSHAAVVENKRLSAVLAEIRETQDAMPAPKVQTNSERVGYVKTGDKPGRKRRLPGRLAGVGRSAAPSAPLPALPPALTVLLCGTP</sequence>
<evidence type="ECO:0000313" key="2">
    <source>
        <dbReference type="EMBL" id="TWB69812.1"/>
    </source>
</evidence>
<evidence type="ECO:0000259" key="1">
    <source>
        <dbReference type="PROSITE" id="PS50994"/>
    </source>
</evidence>
<comment type="caution">
    <text evidence="2">The sequence shown here is derived from an EMBL/GenBank/DDBJ whole genome shotgun (WGS) entry which is preliminary data.</text>
</comment>
<dbReference type="Gene3D" id="3.30.420.10">
    <property type="entry name" value="Ribonuclease H-like superfamily/Ribonuclease H"/>
    <property type="match status" value="1"/>
</dbReference>
<dbReference type="GO" id="GO:0015074">
    <property type="term" value="P:DNA integration"/>
    <property type="evidence" value="ECO:0007669"/>
    <property type="project" value="InterPro"/>
</dbReference>
<evidence type="ECO:0000313" key="3">
    <source>
        <dbReference type="Proteomes" id="UP000320516"/>
    </source>
</evidence>
<dbReference type="PANTHER" id="PTHR35004">
    <property type="entry name" value="TRANSPOSASE RV3428C-RELATED"/>
    <property type="match status" value="1"/>
</dbReference>
<dbReference type="Proteomes" id="UP000320516">
    <property type="component" value="Unassembled WGS sequence"/>
</dbReference>
<name>A0A560JF83_9PROT</name>
<dbReference type="AlphaFoldDB" id="A0A560JF83"/>
<protein>
    <submittedName>
        <fullName evidence="2">Integrase-like protein</fullName>
    </submittedName>
</protein>
<dbReference type="InterPro" id="IPR047797">
    <property type="entry name" value="ISNCY_transpos"/>
</dbReference>
<dbReference type="InterPro" id="IPR036397">
    <property type="entry name" value="RNaseH_sf"/>
</dbReference>
<dbReference type="InterPro" id="IPR012337">
    <property type="entry name" value="RNaseH-like_sf"/>
</dbReference>